<feature type="transmembrane region" description="Helical" evidence="1">
    <location>
        <begin position="197"/>
        <end position="218"/>
    </location>
</feature>
<dbReference type="Pfam" id="PF12158">
    <property type="entry name" value="DUF3592"/>
    <property type="match status" value="1"/>
</dbReference>
<reference evidence="3 4" key="1">
    <citation type="journal article" date="2013" name="Genome Announc.">
        <title>Complete genome sequence of Simiduia agarivorans SA1(T), a marine bacterium able to degrade a variety of polysaccharides.</title>
        <authorList>
            <person name="Lin S.Y."/>
            <person name="Shieh W.Y."/>
            <person name="Chen J.S."/>
            <person name="Tang S.L."/>
        </authorList>
    </citation>
    <scope>NUCLEOTIDE SEQUENCE [LARGE SCALE GENOMIC DNA]</scope>
    <source>
        <strain evidence="4">DSM 21679 / JCM 13881 / BCRC 17597 / SA1</strain>
    </source>
</reference>
<keyword evidence="1" id="KW-0472">Membrane</keyword>
<dbReference type="OrthoDB" id="6402665at2"/>
<feature type="transmembrane region" description="Helical" evidence="1">
    <location>
        <begin position="455"/>
        <end position="477"/>
    </location>
</feature>
<dbReference type="InterPro" id="IPR021994">
    <property type="entry name" value="DUF3592"/>
</dbReference>
<dbReference type="STRING" id="1117647.M5M_13495"/>
<sequence length="571" mass="62803">MAKKTGSPWLLFLFALPFAGVGVGLLFFSVLPSLYEWQSMKSWQPVAAQLTHAELKTHRGDDSDTYQALARYQYQMQGVQYQGDRVGIMSGADNIGRWQQDRAYELQRQLHQTITVYVNPDDYSESVIYPDLRWGMLGFKLVFVVVFGGVGVGLMIATLVGRKKTQARQARKEAGQALWLQEPDWANPVSSGGRSGFYGLLFFAVIWNAISMPLLFVIPDEVRSGNTPALIGLLFPLVGAGLIVAAVVQFSRWRRFGSAQLTLDPWPGAIGGHVGGSFVVSLPHHEQPDILVTLACLRSYYTGSGKDRKRTEKVIWQKEGIAAQTPVQHATRVSFHFSVPDNLPASELADSDYHFWRVSFSAPLKGADLALDFEMPVFATGATAQTAGVESDQHPALVARHEQQLDQLLNARQLPDGVALYFDYFRNPLGKFIGIVFGAVFAGAGLFMWNSDAPAFMAFIFSLIGGGIVVGCLYALLNSYTVKMGSRGIYTERRILGVLVRKRLVQPDQVRYLTLKKNGSSQTGAKTTEHFVIDAQLKDGGKIRVAESLNGRGLAEQALESLALLSGFAKQ</sequence>
<evidence type="ECO:0000313" key="4">
    <source>
        <dbReference type="Proteomes" id="UP000000466"/>
    </source>
</evidence>
<evidence type="ECO:0000256" key="1">
    <source>
        <dbReference type="SAM" id="Phobius"/>
    </source>
</evidence>
<keyword evidence="1" id="KW-0812">Transmembrane</keyword>
<dbReference type="Proteomes" id="UP000000466">
    <property type="component" value="Chromosome"/>
</dbReference>
<dbReference type="EMBL" id="CP003746">
    <property type="protein sequence ID" value="AFU99843.1"/>
    <property type="molecule type" value="Genomic_DNA"/>
</dbReference>
<evidence type="ECO:0000313" key="3">
    <source>
        <dbReference type="EMBL" id="AFU99843.1"/>
    </source>
</evidence>
<dbReference type="KEGG" id="saga:M5M_13495"/>
<evidence type="ECO:0000259" key="2">
    <source>
        <dbReference type="Pfam" id="PF12158"/>
    </source>
</evidence>
<name>K4KP05_SIMAS</name>
<dbReference type="AlphaFoldDB" id="K4KP05"/>
<dbReference type="eggNOG" id="ENOG502ZBDN">
    <property type="taxonomic scope" value="Bacteria"/>
</dbReference>
<feature type="domain" description="DUF3592" evidence="2">
    <location>
        <begin position="47"/>
        <end position="132"/>
    </location>
</feature>
<accession>K4KP05</accession>
<dbReference type="RefSeq" id="WP_015048005.1">
    <property type="nucleotide sequence ID" value="NC_018868.3"/>
</dbReference>
<gene>
    <name evidence="3" type="ordered locus">M5M_13495</name>
</gene>
<dbReference type="HOGENOM" id="CLU_475467_0_0_6"/>
<keyword evidence="1" id="KW-1133">Transmembrane helix</keyword>
<protein>
    <recommendedName>
        <fullName evidence="2">DUF3592 domain-containing protein</fullName>
    </recommendedName>
</protein>
<feature type="transmembrane region" description="Helical" evidence="1">
    <location>
        <begin position="230"/>
        <end position="248"/>
    </location>
</feature>
<feature type="transmembrane region" description="Helical" evidence="1">
    <location>
        <begin position="141"/>
        <end position="161"/>
    </location>
</feature>
<keyword evidence="4" id="KW-1185">Reference proteome</keyword>
<organism evidence="3 4">
    <name type="scientific">Simiduia agarivorans (strain DSM 21679 / JCM 13881 / BCRC 17597 / SA1)</name>
    <dbReference type="NCBI Taxonomy" id="1117647"/>
    <lineage>
        <taxon>Bacteria</taxon>
        <taxon>Pseudomonadati</taxon>
        <taxon>Pseudomonadota</taxon>
        <taxon>Gammaproteobacteria</taxon>
        <taxon>Cellvibrionales</taxon>
        <taxon>Cellvibrionaceae</taxon>
        <taxon>Simiduia</taxon>
    </lineage>
</organism>
<feature type="transmembrane region" description="Helical" evidence="1">
    <location>
        <begin position="429"/>
        <end position="449"/>
    </location>
</feature>
<feature type="transmembrane region" description="Helical" evidence="1">
    <location>
        <begin position="9"/>
        <end position="31"/>
    </location>
</feature>
<proteinExistence type="predicted"/>